<dbReference type="EMBL" id="JANPWB010000008">
    <property type="protein sequence ID" value="KAJ1167286.1"/>
    <property type="molecule type" value="Genomic_DNA"/>
</dbReference>
<evidence type="ECO:0000313" key="5">
    <source>
        <dbReference type="Proteomes" id="UP001066276"/>
    </source>
</evidence>
<evidence type="ECO:0000313" key="4">
    <source>
        <dbReference type="EMBL" id="KAJ1167286.1"/>
    </source>
</evidence>
<evidence type="ECO:0000256" key="2">
    <source>
        <dbReference type="SAM" id="Phobius"/>
    </source>
</evidence>
<protein>
    <submittedName>
        <fullName evidence="4">Uncharacterized protein</fullName>
    </submittedName>
</protein>
<dbReference type="AlphaFoldDB" id="A0AAV7STF3"/>
<proteinExistence type="predicted"/>
<accession>A0AAV7STF3</accession>
<feature type="signal peptide" evidence="3">
    <location>
        <begin position="1"/>
        <end position="24"/>
    </location>
</feature>
<evidence type="ECO:0000256" key="3">
    <source>
        <dbReference type="SAM" id="SignalP"/>
    </source>
</evidence>
<organism evidence="4 5">
    <name type="scientific">Pleurodeles waltl</name>
    <name type="common">Iberian ribbed newt</name>
    <dbReference type="NCBI Taxonomy" id="8319"/>
    <lineage>
        <taxon>Eukaryota</taxon>
        <taxon>Metazoa</taxon>
        <taxon>Chordata</taxon>
        <taxon>Craniata</taxon>
        <taxon>Vertebrata</taxon>
        <taxon>Euteleostomi</taxon>
        <taxon>Amphibia</taxon>
        <taxon>Batrachia</taxon>
        <taxon>Caudata</taxon>
        <taxon>Salamandroidea</taxon>
        <taxon>Salamandridae</taxon>
        <taxon>Pleurodelinae</taxon>
        <taxon>Pleurodeles</taxon>
    </lineage>
</organism>
<reference evidence="4" key="1">
    <citation type="journal article" date="2022" name="bioRxiv">
        <title>Sequencing and chromosome-scale assembly of the giantPleurodeles waltlgenome.</title>
        <authorList>
            <person name="Brown T."/>
            <person name="Elewa A."/>
            <person name="Iarovenko S."/>
            <person name="Subramanian E."/>
            <person name="Araus A.J."/>
            <person name="Petzold A."/>
            <person name="Susuki M."/>
            <person name="Suzuki K.-i.T."/>
            <person name="Hayashi T."/>
            <person name="Toyoda A."/>
            <person name="Oliveira C."/>
            <person name="Osipova E."/>
            <person name="Leigh N.D."/>
            <person name="Simon A."/>
            <person name="Yun M.H."/>
        </authorList>
    </citation>
    <scope>NUCLEOTIDE SEQUENCE</scope>
    <source>
        <strain evidence="4">20211129_DDA</strain>
        <tissue evidence="4">Liver</tissue>
    </source>
</reference>
<keyword evidence="5" id="KW-1185">Reference proteome</keyword>
<dbReference type="Proteomes" id="UP001066276">
    <property type="component" value="Chromosome 4_2"/>
</dbReference>
<feature type="region of interest" description="Disordered" evidence="1">
    <location>
        <begin position="162"/>
        <end position="198"/>
    </location>
</feature>
<name>A0AAV7STF3_PLEWA</name>
<keyword evidence="3" id="KW-0732">Signal</keyword>
<feature type="chain" id="PRO_5043809720" evidence="3">
    <location>
        <begin position="25"/>
        <end position="207"/>
    </location>
</feature>
<feature type="transmembrane region" description="Helical" evidence="2">
    <location>
        <begin position="50"/>
        <end position="71"/>
    </location>
</feature>
<sequence length="207" mass="22379">MGIPRHYWTLLFALVGLCVPGHLAACSKTPDRGRQPTLCYKALPCPPQCGTPILCWTLLFALVGLSALLLFPQLLTGGCGLPRTTKRYLAPTAWYAQTLLDSAFRPGGTQCLVPGSSATDRGRRSTLRYKALPRPPQCETPGLCWTLLFALLGPGVPGHFAPGSTAADRGRRCTSSYKPQPRSLQHGRTRAPAQAETAPVTAWWRLG</sequence>
<evidence type="ECO:0000256" key="1">
    <source>
        <dbReference type="SAM" id="MobiDB-lite"/>
    </source>
</evidence>
<comment type="caution">
    <text evidence="4">The sequence shown here is derived from an EMBL/GenBank/DDBJ whole genome shotgun (WGS) entry which is preliminary data.</text>
</comment>
<keyword evidence="2" id="KW-0472">Membrane</keyword>
<keyword evidence="2" id="KW-0812">Transmembrane</keyword>
<keyword evidence="2" id="KW-1133">Transmembrane helix</keyword>
<gene>
    <name evidence="4" type="ORF">NDU88_007678</name>
</gene>